<dbReference type="CDD" id="cd06239">
    <property type="entry name" value="M14-like"/>
    <property type="match status" value="1"/>
</dbReference>
<dbReference type="SUPFAM" id="SSF56601">
    <property type="entry name" value="beta-lactamase/transpeptidase-like"/>
    <property type="match status" value="1"/>
</dbReference>
<organism evidence="9 10">
    <name type="scientific">Agaribacillus aureus</name>
    <dbReference type="NCBI Taxonomy" id="3051825"/>
    <lineage>
        <taxon>Bacteria</taxon>
        <taxon>Pseudomonadati</taxon>
        <taxon>Bacteroidota</taxon>
        <taxon>Cytophagia</taxon>
        <taxon>Cytophagales</taxon>
        <taxon>Splendidivirgaceae</taxon>
        <taxon>Agaribacillus</taxon>
    </lineage>
</organism>
<dbReference type="PROSITE" id="PS52035">
    <property type="entry name" value="PEPTIDASE_M14"/>
    <property type="match status" value="1"/>
</dbReference>
<name>A0ABT8L949_9BACT</name>
<evidence type="ECO:0000313" key="9">
    <source>
        <dbReference type="EMBL" id="MDN5214287.1"/>
    </source>
</evidence>
<dbReference type="Pfam" id="PF13354">
    <property type="entry name" value="Beta-lactamase2"/>
    <property type="match status" value="1"/>
</dbReference>
<comment type="caution">
    <text evidence="9">The sequence shown here is derived from an EMBL/GenBank/DDBJ whole genome shotgun (WGS) entry which is preliminary data.</text>
</comment>
<keyword evidence="3" id="KW-0645">Protease</keyword>
<keyword evidence="6" id="KW-0482">Metalloprotease</keyword>
<evidence type="ECO:0000256" key="2">
    <source>
        <dbReference type="ARBA" id="ARBA00005988"/>
    </source>
</evidence>
<dbReference type="GO" id="GO:0004180">
    <property type="term" value="F:carboxypeptidase activity"/>
    <property type="evidence" value="ECO:0007669"/>
    <property type="project" value="UniProtKB-KW"/>
</dbReference>
<sequence>MNNESALIEDQDFLENLMRTAPAQFDEVLQNKEAYETQIIYTQINRDSNNVPSFKSFYYNFDRDRYFYPASTVKMPAAFLALEKLNELGINGLNKYTSMLTDSAYSGQSTVYEDTTAASGLPSVAHYARKIFLVSDNDAFNRLYEFLGQATINDNLHQKGYVNARITHRLSIPLSEEENRHTNPVTFKENDSVVYQQPLIYNTGPLPEKRQILKGVGYLKGERIINEPMDFGQKNHIPLDEMQMMLRAVIFPESVPQKQRFNLSNDDYEFLYRYMSQLPAETTYPDYDTANYYDTYSKFLMYGSEKTSIPQHIRIFNKIGLAYGYLIDNAYIVDLENKVEFMLSAVIHTNANKIYNDGKYEYDEVGLPFMKNLGEIVYQYELKRQKKQLPDLSKFMVGYDKPVGGQGETHVDLFQNYKHYHIPALGKRRIKRRDIEPFITGLEEIPLFEVSKVGTSVEGREINLVKAGDGEIKVLLWSQMHGDESTATRSLFEIFRFLSSSDLMDPVRKKLLQKLTLYFIPMLNPDGAEKYNRRNAWSFDLNRDALRLQSPESEILKKARDQYDPDFGFNLHDQSIYYNVHRTGKPASISFLAPAYNYEKEVNDTRRNAMKVIVSMNKVLQEYIPGQVGKYDDSFEPRAFGDNIQKWGTSTILIESGGYPDDPEKTNLVKLNFVAMLTALIDIAEGDYENEVEEDYYDIPDNDRKLFDLLIRNVGMEKDGHSYTSDIGIFLHEIAADGSEELYYRSAVADMGDLSTYYGYKEIDAEGMTLSTDDETTSFPALGKEAYFLLKKDNKNILAISNGQIINLE</sequence>
<keyword evidence="5" id="KW-0862">Zinc</keyword>
<comment type="similarity">
    <text evidence="2 7">Belongs to the peptidase M14 family.</text>
</comment>
<keyword evidence="4" id="KW-0378">Hydrolase</keyword>
<evidence type="ECO:0000256" key="6">
    <source>
        <dbReference type="ARBA" id="ARBA00023049"/>
    </source>
</evidence>
<gene>
    <name evidence="9" type="ORF">QQ020_19570</name>
</gene>
<accession>A0ABT8L949</accession>
<dbReference type="Pfam" id="PF00246">
    <property type="entry name" value="Peptidase_M14"/>
    <property type="match status" value="1"/>
</dbReference>
<dbReference type="SUPFAM" id="SSF53187">
    <property type="entry name" value="Zn-dependent exopeptidases"/>
    <property type="match status" value="1"/>
</dbReference>
<keyword evidence="10" id="KW-1185">Reference proteome</keyword>
<keyword evidence="9" id="KW-0121">Carboxypeptidase</keyword>
<dbReference type="InterPro" id="IPR000834">
    <property type="entry name" value="Peptidase_M14"/>
</dbReference>
<protein>
    <submittedName>
        <fullName evidence="9">M14 family zinc carboxypeptidase</fullName>
    </submittedName>
</protein>
<dbReference type="InterPro" id="IPR045155">
    <property type="entry name" value="Beta-lactam_cat"/>
</dbReference>
<dbReference type="PANTHER" id="PTHR11705:SF143">
    <property type="entry name" value="SLL0236 PROTEIN"/>
    <property type="match status" value="1"/>
</dbReference>
<evidence type="ECO:0000313" key="10">
    <source>
        <dbReference type="Proteomes" id="UP001172083"/>
    </source>
</evidence>
<dbReference type="Proteomes" id="UP001172083">
    <property type="component" value="Unassembled WGS sequence"/>
</dbReference>
<evidence type="ECO:0000256" key="7">
    <source>
        <dbReference type="PROSITE-ProRule" id="PRU01379"/>
    </source>
</evidence>
<dbReference type="Gene3D" id="3.40.630.10">
    <property type="entry name" value="Zn peptidases"/>
    <property type="match status" value="1"/>
</dbReference>
<dbReference type="InterPro" id="IPR012338">
    <property type="entry name" value="Beta-lactam/transpept-like"/>
</dbReference>
<feature type="domain" description="Peptidase M14" evidence="8">
    <location>
        <begin position="426"/>
        <end position="754"/>
    </location>
</feature>
<dbReference type="SMART" id="SM00631">
    <property type="entry name" value="Zn_pept"/>
    <property type="match status" value="1"/>
</dbReference>
<dbReference type="PANTHER" id="PTHR11705">
    <property type="entry name" value="PROTEASE FAMILY M14 CARBOXYPEPTIDASE A,B"/>
    <property type="match status" value="1"/>
</dbReference>
<evidence type="ECO:0000256" key="4">
    <source>
        <dbReference type="ARBA" id="ARBA00022801"/>
    </source>
</evidence>
<evidence type="ECO:0000256" key="3">
    <source>
        <dbReference type="ARBA" id="ARBA00022670"/>
    </source>
</evidence>
<evidence type="ECO:0000256" key="5">
    <source>
        <dbReference type="ARBA" id="ARBA00022833"/>
    </source>
</evidence>
<evidence type="ECO:0000259" key="8">
    <source>
        <dbReference type="PROSITE" id="PS52035"/>
    </source>
</evidence>
<comment type="caution">
    <text evidence="7">Lacks conserved residue(s) required for the propagation of feature annotation.</text>
</comment>
<comment type="cofactor">
    <cofactor evidence="1">
        <name>Zn(2+)</name>
        <dbReference type="ChEBI" id="CHEBI:29105"/>
    </cofactor>
</comment>
<dbReference type="Gene3D" id="3.40.710.10">
    <property type="entry name" value="DD-peptidase/beta-lactamase superfamily"/>
    <property type="match status" value="1"/>
</dbReference>
<reference evidence="9" key="1">
    <citation type="submission" date="2023-06" db="EMBL/GenBank/DDBJ databases">
        <title>Genomic of Agaribacillus aureum.</title>
        <authorList>
            <person name="Wang G."/>
        </authorList>
    </citation>
    <scope>NUCLEOTIDE SEQUENCE</scope>
    <source>
        <strain evidence="9">BMA12</strain>
    </source>
</reference>
<proteinExistence type="inferred from homology"/>
<dbReference type="RefSeq" id="WP_346759621.1">
    <property type="nucleotide sequence ID" value="NZ_JAUJEB010000004.1"/>
</dbReference>
<evidence type="ECO:0000256" key="1">
    <source>
        <dbReference type="ARBA" id="ARBA00001947"/>
    </source>
</evidence>
<dbReference type="EMBL" id="JAUJEB010000004">
    <property type="protein sequence ID" value="MDN5214287.1"/>
    <property type="molecule type" value="Genomic_DNA"/>
</dbReference>